<dbReference type="AlphaFoldDB" id="A0A3D2X9I3"/>
<dbReference type="Proteomes" id="UP000262969">
    <property type="component" value="Unassembled WGS sequence"/>
</dbReference>
<keyword evidence="1" id="KW-1133">Transmembrane helix</keyword>
<dbReference type="EMBL" id="DPVV01000417">
    <property type="protein sequence ID" value="HCL03185.1"/>
    <property type="molecule type" value="Genomic_DNA"/>
</dbReference>
<organism evidence="2 3">
    <name type="scientific">Lachnoclostridium phytofermentans</name>
    <dbReference type="NCBI Taxonomy" id="66219"/>
    <lineage>
        <taxon>Bacteria</taxon>
        <taxon>Bacillati</taxon>
        <taxon>Bacillota</taxon>
        <taxon>Clostridia</taxon>
        <taxon>Lachnospirales</taxon>
        <taxon>Lachnospiraceae</taxon>
    </lineage>
</organism>
<sequence length="211" mass="23711">MKTNREFIEGIYNKAELLRQQNENVKSESWYLRLLRFNREKKRVPAFAASLATFALFALVIFTGSQAGKSPNINNAEHMNTRTIEGQNPIANISSYGIGDEVSMDDINTVLGEITDVVDMNNQKCISIQVSRLLCGEGTPDYITITEGLPLTLTTEITNGMNVIVSVKPILEQEGYALIDENSIYFYTKEENNQKYYQAIDGTIVSEDSFE</sequence>
<proteinExistence type="predicted"/>
<keyword evidence="1" id="KW-0812">Transmembrane</keyword>
<accession>A0A3D2X9I3</accession>
<keyword evidence="1" id="KW-0472">Membrane</keyword>
<reference evidence="2 3" key="1">
    <citation type="journal article" date="2018" name="Nat. Biotechnol.">
        <title>A standardized bacterial taxonomy based on genome phylogeny substantially revises the tree of life.</title>
        <authorList>
            <person name="Parks D.H."/>
            <person name="Chuvochina M."/>
            <person name="Waite D.W."/>
            <person name="Rinke C."/>
            <person name="Skarshewski A."/>
            <person name="Chaumeil P.A."/>
            <person name="Hugenholtz P."/>
        </authorList>
    </citation>
    <scope>NUCLEOTIDE SEQUENCE [LARGE SCALE GENOMIC DNA]</scope>
    <source>
        <strain evidence="2">UBA11728</strain>
    </source>
</reference>
<comment type="caution">
    <text evidence="2">The sequence shown here is derived from an EMBL/GenBank/DDBJ whole genome shotgun (WGS) entry which is preliminary data.</text>
</comment>
<protein>
    <submittedName>
        <fullName evidence="2">Uncharacterized protein</fullName>
    </submittedName>
</protein>
<evidence type="ECO:0000256" key="1">
    <source>
        <dbReference type="SAM" id="Phobius"/>
    </source>
</evidence>
<name>A0A3D2X9I3_9FIRM</name>
<gene>
    <name evidence="2" type="ORF">DHW61_12390</name>
</gene>
<feature type="transmembrane region" description="Helical" evidence="1">
    <location>
        <begin position="44"/>
        <end position="64"/>
    </location>
</feature>
<evidence type="ECO:0000313" key="3">
    <source>
        <dbReference type="Proteomes" id="UP000262969"/>
    </source>
</evidence>
<evidence type="ECO:0000313" key="2">
    <source>
        <dbReference type="EMBL" id="HCL03185.1"/>
    </source>
</evidence>